<evidence type="ECO:0000313" key="2">
    <source>
        <dbReference type="EMBL" id="CAH9145487.1"/>
    </source>
</evidence>
<name>A0AAV0GC43_9ASTE</name>
<accession>A0AAV0GC43</accession>
<gene>
    <name evidence="2" type="ORF">CEPIT_LOCUS42256</name>
</gene>
<reference evidence="2" key="1">
    <citation type="submission" date="2022-07" db="EMBL/GenBank/DDBJ databases">
        <authorList>
            <person name="Macas J."/>
            <person name="Novak P."/>
            <person name="Neumann P."/>
        </authorList>
    </citation>
    <scope>NUCLEOTIDE SEQUENCE</scope>
</reference>
<comment type="caution">
    <text evidence="2">The sequence shown here is derived from an EMBL/GenBank/DDBJ whole genome shotgun (WGS) entry which is preliminary data.</text>
</comment>
<dbReference type="Proteomes" id="UP001152523">
    <property type="component" value="Unassembled WGS sequence"/>
</dbReference>
<keyword evidence="3" id="KW-1185">Reference proteome</keyword>
<protein>
    <submittedName>
        <fullName evidence="2">Uncharacterized protein</fullName>
    </submittedName>
</protein>
<dbReference type="EMBL" id="CAMAPF010001079">
    <property type="protein sequence ID" value="CAH9145487.1"/>
    <property type="molecule type" value="Genomic_DNA"/>
</dbReference>
<feature type="compositionally biased region" description="Basic and acidic residues" evidence="1">
    <location>
        <begin position="1"/>
        <end position="13"/>
    </location>
</feature>
<evidence type="ECO:0000313" key="3">
    <source>
        <dbReference type="Proteomes" id="UP001152523"/>
    </source>
</evidence>
<sequence>MTTTLEKREDSPGKKPSCSPYCRTASSPEEMKPLTSGPPLPVDEAAARVVGGRSYCTVAVTCGSEEYKVVSKIKLNASNRIYHDSGKFLCQSKIVSSYYMLIMHYVIKCEF</sequence>
<evidence type="ECO:0000256" key="1">
    <source>
        <dbReference type="SAM" id="MobiDB-lite"/>
    </source>
</evidence>
<dbReference type="AlphaFoldDB" id="A0AAV0GC43"/>
<proteinExistence type="predicted"/>
<feature type="region of interest" description="Disordered" evidence="1">
    <location>
        <begin position="1"/>
        <end position="38"/>
    </location>
</feature>
<organism evidence="2 3">
    <name type="scientific">Cuscuta epithymum</name>
    <dbReference type="NCBI Taxonomy" id="186058"/>
    <lineage>
        <taxon>Eukaryota</taxon>
        <taxon>Viridiplantae</taxon>
        <taxon>Streptophyta</taxon>
        <taxon>Embryophyta</taxon>
        <taxon>Tracheophyta</taxon>
        <taxon>Spermatophyta</taxon>
        <taxon>Magnoliopsida</taxon>
        <taxon>eudicotyledons</taxon>
        <taxon>Gunneridae</taxon>
        <taxon>Pentapetalae</taxon>
        <taxon>asterids</taxon>
        <taxon>lamiids</taxon>
        <taxon>Solanales</taxon>
        <taxon>Convolvulaceae</taxon>
        <taxon>Cuscuteae</taxon>
        <taxon>Cuscuta</taxon>
        <taxon>Cuscuta subgen. Cuscuta</taxon>
    </lineage>
</organism>